<dbReference type="InterPro" id="IPR018524">
    <property type="entry name" value="DNA/RNA_endonuclease_AS"/>
</dbReference>
<dbReference type="InterPro" id="IPR044925">
    <property type="entry name" value="His-Me_finger_sf"/>
</dbReference>
<evidence type="ECO:0000256" key="10">
    <source>
        <dbReference type="RuleBase" id="RU366055"/>
    </source>
</evidence>
<evidence type="ECO:0000313" key="13">
    <source>
        <dbReference type="EMBL" id="MDC7228644.1"/>
    </source>
</evidence>
<evidence type="ECO:0000256" key="3">
    <source>
        <dbReference type="ARBA" id="ARBA00022722"/>
    </source>
</evidence>
<evidence type="ECO:0000256" key="4">
    <source>
        <dbReference type="ARBA" id="ARBA00022723"/>
    </source>
</evidence>
<reference evidence="13 14" key="1">
    <citation type="submission" date="2022-12" db="EMBL/GenBank/DDBJ databases">
        <title>Metagenome assembled genome from gulf of manar.</title>
        <authorList>
            <person name="Kohli P."/>
            <person name="Pk S."/>
            <person name="Venkata Ramana C."/>
            <person name="Sasikala C."/>
        </authorList>
    </citation>
    <scope>NUCLEOTIDE SEQUENCE [LARGE SCALE GENOMIC DNA]</scope>
    <source>
        <strain evidence="13">JB008</strain>
    </source>
</reference>
<comment type="cofactor">
    <cofactor evidence="1 10">
        <name>Mg(2+)</name>
        <dbReference type="ChEBI" id="CHEBI:18420"/>
    </cofactor>
</comment>
<feature type="binding site" evidence="9">
    <location>
        <position position="129"/>
    </location>
    <ligand>
        <name>Mg(2+)</name>
        <dbReference type="ChEBI" id="CHEBI:18420"/>
        <note>catalytic</note>
    </ligand>
</feature>
<evidence type="ECO:0000256" key="5">
    <source>
        <dbReference type="ARBA" id="ARBA00022759"/>
    </source>
</evidence>
<dbReference type="Gene3D" id="3.40.570.10">
    <property type="entry name" value="Extracellular Endonuclease, subunit A"/>
    <property type="match status" value="1"/>
</dbReference>
<keyword evidence="7" id="KW-0460">Magnesium</keyword>
<dbReference type="SMART" id="SM00477">
    <property type="entry name" value="NUC"/>
    <property type="match status" value="1"/>
</dbReference>
<sequence length="306" mass="35069">MGPKRNTFILILLLTAPFIFAQSLELPLCDESEITDHHWYKLKYNEYFEQADWAAYELTREELTGAFPRIDSFKVDPSIETGSAELSDYRGSGYDRGHLVPAGDLKISEEAMAASFYLSNMSPQVPQLNRGIWLDLENYVRTWAWDYDSIYVITGPIFTEEVLKTIGRNRVAVPDSFFKAVLVYGDDIKQAIGFIIPNDDELDEIEEYIVNINDIENVTGLDLFYQLPDNIETLLETRVDISKWNWTEFRFTGKVKKVEEAATLPLYWINTSSGTRHNSSCEYYGNTKNGYYTNEKIGKACNRCGG</sequence>
<dbReference type="Proteomes" id="UP001221217">
    <property type="component" value="Unassembled WGS sequence"/>
</dbReference>
<dbReference type="GO" id="GO:0003676">
    <property type="term" value="F:nucleic acid binding"/>
    <property type="evidence" value="ECO:0007669"/>
    <property type="project" value="InterPro"/>
</dbReference>
<feature type="domain" description="ENPP1-3/EXOG-like endonuclease/phosphodiesterase" evidence="11">
    <location>
        <begin position="37"/>
        <end position="230"/>
    </location>
</feature>
<dbReference type="CDD" id="cd00091">
    <property type="entry name" value="NUC"/>
    <property type="match status" value="1"/>
</dbReference>
<dbReference type="PANTHER" id="PTHR13966:SF5">
    <property type="entry name" value="ENDONUCLEASE G, MITOCHONDRIAL"/>
    <property type="match status" value="1"/>
</dbReference>
<evidence type="ECO:0000256" key="1">
    <source>
        <dbReference type="ARBA" id="ARBA00001946"/>
    </source>
</evidence>
<keyword evidence="4 9" id="KW-0479">Metal-binding</keyword>
<dbReference type="GO" id="GO:0016787">
    <property type="term" value="F:hydrolase activity"/>
    <property type="evidence" value="ECO:0007669"/>
    <property type="project" value="UniProtKB-KW"/>
</dbReference>
<keyword evidence="6 10" id="KW-0378">Hydrolase</keyword>
<comment type="caution">
    <text evidence="13">The sequence shown here is derived from an EMBL/GenBank/DDBJ whole genome shotgun (WGS) entry which is preliminary data.</text>
</comment>
<accession>A0AAJ1IG13</accession>
<dbReference type="AlphaFoldDB" id="A0AAJ1IG13"/>
<protein>
    <recommendedName>
        <fullName evidence="10">Endonuclease</fullName>
        <ecNumber evidence="10">3.1.30.-</ecNumber>
    </recommendedName>
</protein>
<dbReference type="PANTHER" id="PTHR13966">
    <property type="entry name" value="ENDONUCLEASE RELATED"/>
    <property type="match status" value="1"/>
</dbReference>
<dbReference type="InterPro" id="IPR040255">
    <property type="entry name" value="Non-specific_endonuclease"/>
</dbReference>
<dbReference type="SMART" id="SM00892">
    <property type="entry name" value="Endonuclease_NS"/>
    <property type="match status" value="1"/>
</dbReference>
<evidence type="ECO:0000256" key="7">
    <source>
        <dbReference type="ARBA" id="ARBA00022842"/>
    </source>
</evidence>
<keyword evidence="3 10" id="KW-0540">Nuclease</keyword>
<dbReference type="GO" id="GO:0004519">
    <property type="term" value="F:endonuclease activity"/>
    <property type="evidence" value="ECO:0007669"/>
    <property type="project" value="UniProtKB-UniRule"/>
</dbReference>
<dbReference type="GO" id="GO:0046872">
    <property type="term" value="F:metal ion binding"/>
    <property type="evidence" value="ECO:0007669"/>
    <property type="project" value="UniProtKB-KW"/>
</dbReference>
<evidence type="ECO:0000313" key="14">
    <source>
        <dbReference type="Proteomes" id="UP001221217"/>
    </source>
</evidence>
<evidence type="ECO:0000259" key="11">
    <source>
        <dbReference type="SMART" id="SM00477"/>
    </source>
</evidence>
<organism evidence="13 14">
    <name type="scientific">Candidatus Thalassospirochaeta sargassi</name>
    <dbReference type="NCBI Taxonomy" id="3119039"/>
    <lineage>
        <taxon>Bacteria</taxon>
        <taxon>Pseudomonadati</taxon>
        <taxon>Spirochaetota</taxon>
        <taxon>Spirochaetia</taxon>
        <taxon>Spirochaetales</taxon>
        <taxon>Spirochaetaceae</taxon>
        <taxon>Candidatus Thalassospirochaeta</taxon>
    </lineage>
</organism>
<keyword evidence="5 10" id="KW-0255">Endonuclease</keyword>
<dbReference type="EC" id="3.1.30.-" evidence="10"/>
<feature type="active site" description="Proton acceptor" evidence="8">
    <location>
        <position position="98"/>
    </location>
</feature>
<dbReference type="SUPFAM" id="SSF54060">
    <property type="entry name" value="His-Me finger endonucleases"/>
    <property type="match status" value="1"/>
</dbReference>
<name>A0AAJ1IG13_9SPIO</name>
<evidence type="ECO:0000256" key="9">
    <source>
        <dbReference type="PIRSR" id="PIRSR640255-2"/>
    </source>
</evidence>
<evidence type="ECO:0000256" key="6">
    <source>
        <dbReference type="ARBA" id="ARBA00022801"/>
    </source>
</evidence>
<proteinExistence type="inferred from homology"/>
<dbReference type="InterPro" id="IPR001604">
    <property type="entry name" value="Endo_G_ENPP1-like_dom"/>
</dbReference>
<dbReference type="InterPro" id="IPR020821">
    <property type="entry name" value="ENPP1-3/EXOG-like_nuc-like"/>
</dbReference>
<dbReference type="EMBL" id="JAQQAL010000052">
    <property type="protein sequence ID" value="MDC7228644.1"/>
    <property type="molecule type" value="Genomic_DNA"/>
</dbReference>
<dbReference type="InterPro" id="IPR044929">
    <property type="entry name" value="DNA/RNA_non-sp_Endonuclease_sf"/>
</dbReference>
<dbReference type="PROSITE" id="PS01070">
    <property type="entry name" value="NUCLEASE_NON_SPEC"/>
    <property type="match status" value="1"/>
</dbReference>
<evidence type="ECO:0000256" key="2">
    <source>
        <dbReference type="ARBA" id="ARBA00010052"/>
    </source>
</evidence>
<gene>
    <name evidence="13" type="ORF">PQJ61_17915</name>
</gene>
<dbReference type="Pfam" id="PF01223">
    <property type="entry name" value="Endonuclease_NS"/>
    <property type="match status" value="1"/>
</dbReference>
<evidence type="ECO:0000259" key="12">
    <source>
        <dbReference type="SMART" id="SM00892"/>
    </source>
</evidence>
<comment type="similarity">
    <text evidence="2 10">Belongs to the DNA/RNA non-specific endonuclease family.</text>
</comment>
<feature type="domain" description="DNA/RNA non-specific endonuclease/pyrophosphatase/phosphodiesterase" evidence="12">
    <location>
        <begin position="36"/>
        <end position="230"/>
    </location>
</feature>
<evidence type="ECO:0000256" key="8">
    <source>
        <dbReference type="PIRSR" id="PIRSR640255-1"/>
    </source>
</evidence>